<keyword evidence="7" id="KW-0067">ATP-binding</keyword>
<dbReference type="GO" id="GO:0045910">
    <property type="term" value="P:negative regulation of DNA recombination"/>
    <property type="evidence" value="ECO:0007669"/>
    <property type="project" value="TreeGrafter"/>
</dbReference>
<organism evidence="14 15">
    <name type="scientific">Ditylenchus dipsaci</name>
    <dbReference type="NCBI Taxonomy" id="166011"/>
    <lineage>
        <taxon>Eukaryota</taxon>
        <taxon>Metazoa</taxon>
        <taxon>Ecdysozoa</taxon>
        <taxon>Nematoda</taxon>
        <taxon>Chromadorea</taxon>
        <taxon>Rhabditida</taxon>
        <taxon>Tylenchina</taxon>
        <taxon>Tylenchomorpha</taxon>
        <taxon>Sphaerularioidea</taxon>
        <taxon>Anguinidae</taxon>
        <taxon>Anguininae</taxon>
        <taxon>Ditylenchus</taxon>
    </lineage>
</organism>
<dbReference type="GO" id="GO:0010569">
    <property type="term" value="P:regulation of double-strand break repair via homologous recombination"/>
    <property type="evidence" value="ECO:0007669"/>
    <property type="project" value="TreeGrafter"/>
</dbReference>
<keyword evidence="11" id="KW-0234">DNA repair</keyword>
<dbReference type="PROSITE" id="PS51193">
    <property type="entry name" value="HELICASE_ATP_BIND_2"/>
    <property type="match status" value="1"/>
</dbReference>
<dbReference type="Pfam" id="PF13307">
    <property type="entry name" value="Helicase_C_2"/>
    <property type="match status" value="1"/>
</dbReference>
<evidence type="ECO:0000256" key="1">
    <source>
        <dbReference type="ARBA" id="ARBA00022485"/>
    </source>
</evidence>
<evidence type="ECO:0000256" key="11">
    <source>
        <dbReference type="ARBA" id="ARBA00023204"/>
    </source>
</evidence>
<keyword evidence="8" id="KW-0408">Iron</keyword>
<keyword evidence="1" id="KW-0004">4Fe-4S</keyword>
<dbReference type="PANTHER" id="PTHR11472">
    <property type="entry name" value="DNA REPAIR DEAD HELICASE RAD3/XP-D SUBFAMILY MEMBER"/>
    <property type="match status" value="1"/>
</dbReference>
<dbReference type="InterPro" id="IPR006554">
    <property type="entry name" value="Helicase-like_DEXD_c2"/>
</dbReference>
<accession>A0A915D8B6</accession>
<dbReference type="Gene3D" id="3.40.50.300">
    <property type="entry name" value="P-loop containing nucleotide triphosphate hydrolases"/>
    <property type="match status" value="2"/>
</dbReference>
<evidence type="ECO:0000256" key="7">
    <source>
        <dbReference type="ARBA" id="ARBA00022840"/>
    </source>
</evidence>
<dbReference type="InterPro" id="IPR010614">
    <property type="entry name" value="RAD3-like_helicase_DEAD"/>
</dbReference>
<keyword evidence="6" id="KW-0347">Helicase</keyword>
<sequence length="930" mass="104465">MQKQERNAEPVSIGGLRIEFPYVPYECQKSFMQKVVEALNFSTNAALESPTGTGKTLSLLCASIAWVQREKEKLKAPIQSNVENNMLRIDTSSTKNIADASAANPLYPRIFYASRTHSQLQQIVRELNKTKYRSVIKVATLAGRDQLCINEKIMKEQNSEKKGHMCRSLVNKRGCHYFNMLDKDGDLVEEIYNNECGGQAMDIEDLVATAKKLRHCPFYRSRQMYSAADLVLLPYNYILDPKTRDAYQIKLRGNILIFDEAHNLESIAEESMSMEFTTKALSLCIRECKKVLEIIMEEEEAIRADGDNSTVSFATLMKSKEPRASKKDQEKKLKKEDVASLLLFLQTFEEKIDAMDLTKEGISKVLIGVFLATNADGNSGIWAEKGTNLADFSNFIAKQGWISKPPQQKPSLSRLFQLYVLKDDSGATKFHYWCFSAGVAMRFLQSRGVHSIILASGTLSPMSTFVSTMSIPFGSVLENGHAAKPDQLIVGALRRGPANTDIVGTYQRRNDPTYKAVSWHFSLHILNSIFSSKLGKCPEGWVVLWPALEKHKKIFIEPKDKTAVKETFFAFDAAIREEHVNGGGALFLAVCRGKLSEGIDFADSHCRSVVIIGIPFPPLFDPRIVLKKSYLGELRKENPNAMNPEDWYKIEGVRAVNQALGRIIRHKDDFGAVILADGRYASMDKTIFPSWIRSAVKVHEGPKNMFLEIERFFIERGALIELSHSRLQDEFNHKSALVTRKRRGPAIRCEDVGEGRLNRSVAEFNSIIEMYGFSSQNPITLKEEDENKDVNAIRTAGSDTKELNKFADIMNTLPEGKKVYPKMLEFPVDARERAAEAVSLSTRRDVDIEPVKSNNKRVKLKPNPKLIETLKINSRIDKYLIVQSDVATTSKKASQGMIGKSSVEALVGKSYTIKGFSEDELAPKKMLAGP</sequence>
<evidence type="ECO:0000256" key="3">
    <source>
        <dbReference type="ARBA" id="ARBA00022741"/>
    </source>
</evidence>
<evidence type="ECO:0000256" key="8">
    <source>
        <dbReference type="ARBA" id="ARBA00023004"/>
    </source>
</evidence>
<dbReference type="InterPro" id="IPR045028">
    <property type="entry name" value="DinG/Rad3-like"/>
</dbReference>
<dbReference type="GO" id="GO:0051539">
    <property type="term" value="F:4 iron, 4 sulfur cluster binding"/>
    <property type="evidence" value="ECO:0007669"/>
    <property type="project" value="UniProtKB-KW"/>
</dbReference>
<dbReference type="GO" id="GO:0005524">
    <property type="term" value="F:ATP binding"/>
    <property type="evidence" value="ECO:0007669"/>
    <property type="project" value="UniProtKB-KW"/>
</dbReference>
<evidence type="ECO:0000256" key="5">
    <source>
        <dbReference type="ARBA" id="ARBA00022801"/>
    </source>
</evidence>
<dbReference type="GO" id="GO:0006281">
    <property type="term" value="P:DNA repair"/>
    <property type="evidence" value="ECO:0007669"/>
    <property type="project" value="UniProtKB-KW"/>
</dbReference>
<keyword evidence="14" id="KW-1185">Reference proteome</keyword>
<keyword evidence="3" id="KW-0547">Nucleotide-binding</keyword>
<dbReference type="SUPFAM" id="SSF52540">
    <property type="entry name" value="P-loop containing nucleoside triphosphate hydrolases"/>
    <property type="match status" value="2"/>
</dbReference>
<dbReference type="GO" id="GO:1904430">
    <property type="term" value="P:negative regulation of t-circle formation"/>
    <property type="evidence" value="ECO:0007669"/>
    <property type="project" value="TreeGrafter"/>
</dbReference>
<dbReference type="GO" id="GO:0003677">
    <property type="term" value="F:DNA binding"/>
    <property type="evidence" value="ECO:0007669"/>
    <property type="project" value="UniProtKB-KW"/>
</dbReference>
<dbReference type="InterPro" id="IPR027417">
    <property type="entry name" value="P-loop_NTPase"/>
</dbReference>
<dbReference type="PANTHER" id="PTHR11472:SF34">
    <property type="entry name" value="REGULATOR OF TELOMERE ELONGATION HELICASE 1"/>
    <property type="match status" value="1"/>
</dbReference>
<dbReference type="GO" id="GO:0003678">
    <property type="term" value="F:DNA helicase activity"/>
    <property type="evidence" value="ECO:0007669"/>
    <property type="project" value="InterPro"/>
</dbReference>
<dbReference type="GO" id="GO:0016818">
    <property type="term" value="F:hydrolase activity, acting on acid anhydrides, in phosphorus-containing anhydrides"/>
    <property type="evidence" value="ECO:0007669"/>
    <property type="project" value="InterPro"/>
</dbReference>
<dbReference type="GO" id="GO:0005634">
    <property type="term" value="C:nucleus"/>
    <property type="evidence" value="ECO:0007669"/>
    <property type="project" value="TreeGrafter"/>
</dbReference>
<evidence type="ECO:0000313" key="14">
    <source>
        <dbReference type="Proteomes" id="UP000887574"/>
    </source>
</evidence>
<evidence type="ECO:0000256" key="10">
    <source>
        <dbReference type="ARBA" id="ARBA00023125"/>
    </source>
</evidence>
<evidence type="ECO:0000256" key="9">
    <source>
        <dbReference type="ARBA" id="ARBA00023014"/>
    </source>
</evidence>
<keyword evidence="9" id="KW-0411">Iron-sulfur</keyword>
<feature type="domain" description="Helicase ATP-binding" evidence="13">
    <location>
        <begin position="14"/>
        <end position="324"/>
    </location>
</feature>
<evidence type="ECO:0000256" key="6">
    <source>
        <dbReference type="ARBA" id="ARBA00022806"/>
    </source>
</evidence>
<keyword evidence="10" id="KW-0238">DNA-binding</keyword>
<dbReference type="SMART" id="SM00491">
    <property type="entry name" value="HELICc2"/>
    <property type="match status" value="1"/>
</dbReference>
<keyword evidence="2" id="KW-0479">Metal-binding</keyword>
<reference evidence="15" key="1">
    <citation type="submission" date="2022-11" db="UniProtKB">
        <authorList>
            <consortium name="WormBaseParasite"/>
        </authorList>
    </citation>
    <scope>IDENTIFICATION</scope>
</reference>
<name>A0A915D8B6_9BILA</name>
<dbReference type="GO" id="GO:0070182">
    <property type="term" value="F:DNA polymerase binding"/>
    <property type="evidence" value="ECO:0007669"/>
    <property type="project" value="TreeGrafter"/>
</dbReference>
<keyword evidence="12" id="KW-0413">Isomerase</keyword>
<evidence type="ECO:0000256" key="12">
    <source>
        <dbReference type="ARBA" id="ARBA00023235"/>
    </source>
</evidence>
<dbReference type="WBParaSite" id="jg16606">
    <property type="protein sequence ID" value="jg16606"/>
    <property type="gene ID" value="jg16606"/>
</dbReference>
<dbReference type="InterPro" id="IPR006555">
    <property type="entry name" value="ATP-dep_Helicase_C"/>
</dbReference>
<evidence type="ECO:0000313" key="15">
    <source>
        <dbReference type="WBParaSite" id="jg16606"/>
    </source>
</evidence>
<evidence type="ECO:0000259" key="13">
    <source>
        <dbReference type="PROSITE" id="PS51193"/>
    </source>
</evidence>
<dbReference type="Proteomes" id="UP000887574">
    <property type="component" value="Unplaced"/>
</dbReference>
<dbReference type="InterPro" id="IPR014013">
    <property type="entry name" value="Helic_SF1/SF2_ATP-bd_DinG/Rad3"/>
</dbReference>
<dbReference type="Pfam" id="PF06733">
    <property type="entry name" value="DEAD_2"/>
    <property type="match status" value="1"/>
</dbReference>
<dbReference type="GO" id="GO:0046872">
    <property type="term" value="F:metal ion binding"/>
    <property type="evidence" value="ECO:0007669"/>
    <property type="project" value="UniProtKB-KW"/>
</dbReference>
<proteinExistence type="predicted"/>
<protein>
    <submittedName>
        <fullName evidence="15">Helicase ATP-binding domain-containing protein</fullName>
    </submittedName>
</protein>
<evidence type="ECO:0000256" key="2">
    <source>
        <dbReference type="ARBA" id="ARBA00022723"/>
    </source>
</evidence>
<keyword evidence="5" id="KW-0378">Hydrolase</keyword>
<dbReference type="AlphaFoldDB" id="A0A915D8B6"/>
<dbReference type="GO" id="GO:0090657">
    <property type="term" value="P:telomeric loop disassembly"/>
    <property type="evidence" value="ECO:0007669"/>
    <property type="project" value="TreeGrafter"/>
</dbReference>
<dbReference type="SMART" id="SM00488">
    <property type="entry name" value="DEXDc2"/>
    <property type="match status" value="1"/>
</dbReference>
<keyword evidence="4" id="KW-0227">DNA damage</keyword>
<evidence type="ECO:0000256" key="4">
    <source>
        <dbReference type="ARBA" id="ARBA00022763"/>
    </source>
</evidence>